<dbReference type="Pfam" id="PF13472">
    <property type="entry name" value="Lipase_GDSL_2"/>
    <property type="match status" value="1"/>
</dbReference>
<dbReference type="InterPro" id="IPR051532">
    <property type="entry name" value="Ester_Hydrolysis_Enzymes"/>
</dbReference>
<evidence type="ECO:0000259" key="1">
    <source>
        <dbReference type="Pfam" id="PF13472"/>
    </source>
</evidence>
<dbReference type="CDD" id="cd00229">
    <property type="entry name" value="SGNH_hydrolase"/>
    <property type="match status" value="1"/>
</dbReference>
<protein>
    <recommendedName>
        <fullName evidence="1">SGNH hydrolase-type esterase domain-containing protein</fullName>
    </recommendedName>
</protein>
<dbReference type="Gene3D" id="3.40.50.1110">
    <property type="entry name" value="SGNH hydrolase"/>
    <property type="match status" value="1"/>
</dbReference>
<dbReference type="EMBL" id="MWDQ01000024">
    <property type="protein sequence ID" value="OQB75057.1"/>
    <property type="molecule type" value="Genomic_DNA"/>
</dbReference>
<sequence length="219" mass="24953">MPIADKKTYLAGLVNLLRKQWPNNKTINIICHGHSVPAGYFATPYVDTFNSYPHLLHIKLKERFPFAVINVIVTAIGGENSIQGAKRFTGDVLCHKPELVLIDYGLNDRTTDEGFVYTAWKNMINQAKEKDVRIILLTPTWDFSVVDKKQENGRYLEYQAEIIKKIASEEKTGLADSYLAFKNAVKSKVPLESLMSWKNHPSREGHNLVVSEILSWFPF</sequence>
<gene>
    <name evidence="2" type="ORF">BWX89_00180</name>
</gene>
<dbReference type="InterPro" id="IPR013830">
    <property type="entry name" value="SGNH_hydro"/>
</dbReference>
<dbReference type="PANTHER" id="PTHR30383">
    <property type="entry name" value="THIOESTERASE 1/PROTEASE 1/LYSOPHOSPHOLIPASE L1"/>
    <property type="match status" value="1"/>
</dbReference>
<reference evidence="2" key="1">
    <citation type="submission" date="2017-02" db="EMBL/GenBank/DDBJ databases">
        <title>Delving into the versatile metabolic prowess of the omnipresent phylum Bacteroidetes.</title>
        <authorList>
            <person name="Nobu M.K."/>
            <person name="Mei R."/>
            <person name="Narihiro T."/>
            <person name="Kuroda K."/>
            <person name="Liu W.-T."/>
        </authorList>
    </citation>
    <scope>NUCLEOTIDE SEQUENCE</scope>
    <source>
        <strain evidence="2">ADurb.Bin131</strain>
    </source>
</reference>
<dbReference type="GO" id="GO:0004622">
    <property type="term" value="F:phosphatidylcholine lysophospholipase activity"/>
    <property type="evidence" value="ECO:0007669"/>
    <property type="project" value="TreeGrafter"/>
</dbReference>
<dbReference type="PANTHER" id="PTHR30383:SF5">
    <property type="entry name" value="SGNH HYDROLASE-TYPE ESTERASE DOMAIN-CONTAINING PROTEIN"/>
    <property type="match status" value="1"/>
</dbReference>
<evidence type="ECO:0000313" key="2">
    <source>
        <dbReference type="EMBL" id="OQB75057.1"/>
    </source>
</evidence>
<accession>A0A1V6CDU1</accession>
<dbReference type="Proteomes" id="UP000485562">
    <property type="component" value="Unassembled WGS sequence"/>
</dbReference>
<feature type="domain" description="SGNH hydrolase-type esterase" evidence="1">
    <location>
        <begin position="31"/>
        <end position="207"/>
    </location>
</feature>
<dbReference type="AlphaFoldDB" id="A0A1V6CDU1"/>
<comment type="caution">
    <text evidence="2">The sequence shown here is derived from an EMBL/GenBank/DDBJ whole genome shotgun (WGS) entry which is preliminary data.</text>
</comment>
<proteinExistence type="predicted"/>
<dbReference type="InterPro" id="IPR036514">
    <property type="entry name" value="SGNH_hydro_sf"/>
</dbReference>
<name>A0A1V6CDU1_UNCT6</name>
<organism evidence="2">
    <name type="scientific">candidate division TA06 bacterium ADurb.Bin131</name>
    <dbReference type="NCBI Taxonomy" id="1852827"/>
    <lineage>
        <taxon>Bacteria</taxon>
        <taxon>Bacteria division TA06</taxon>
    </lineage>
</organism>
<dbReference type="SUPFAM" id="SSF52266">
    <property type="entry name" value="SGNH hydrolase"/>
    <property type="match status" value="1"/>
</dbReference>